<feature type="compositionally biased region" description="Acidic residues" evidence="1">
    <location>
        <begin position="23"/>
        <end position="38"/>
    </location>
</feature>
<evidence type="ECO:0000313" key="3">
    <source>
        <dbReference type="EMBL" id="CAK0801479.1"/>
    </source>
</evidence>
<dbReference type="Gene3D" id="2.60.120.590">
    <property type="entry name" value="Alpha-ketoglutarate-dependent dioxygenase AlkB-like"/>
    <property type="match status" value="1"/>
</dbReference>
<dbReference type="PANTHER" id="PTHR31212">
    <property type="entry name" value="ALPHA-KETOGLUTARATE-DEPENDENT DIOXYGENASE ALKB HOMOLOG 3"/>
    <property type="match status" value="1"/>
</dbReference>
<gene>
    <name evidence="3" type="ORF">PCOR1329_LOCUS9339</name>
</gene>
<dbReference type="PANTHER" id="PTHR31212:SF4">
    <property type="entry name" value="ALPHA-KETOGLUTARATE-DEPENDENT DIOXYGENASE ALKB HOMOLOG 3"/>
    <property type="match status" value="1"/>
</dbReference>
<evidence type="ECO:0000256" key="1">
    <source>
        <dbReference type="SAM" id="MobiDB-lite"/>
    </source>
</evidence>
<reference evidence="3" key="1">
    <citation type="submission" date="2023-10" db="EMBL/GenBank/DDBJ databases">
        <authorList>
            <person name="Chen Y."/>
            <person name="Shah S."/>
            <person name="Dougan E. K."/>
            <person name="Thang M."/>
            <person name="Chan C."/>
        </authorList>
    </citation>
    <scope>NUCLEOTIDE SEQUENCE [LARGE SCALE GENOMIC DNA]</scope>
</reference>
<organism evidence="3 4">
    <name type="scientific">Prorocentrum cordatum</name>
    <dbReference type="NCBI Taxonomy" id="2364126"/>
    <lineage>
        <taxon>Eukaryota</taxon>
        <taxon>Sar</taxon>
        <taxon>Alveolata</taxon>
        <taxon>Dinophyceae</taxon>
        <taxon>Prorocentrales</taxon>
        <taxon>Prorocentraceae</taxon>
        <taxon>Prorocentrum</taxon>
    </lineage>
</organism>
<comment type="caution">
    <text evidence="3">The sequence shown here is derived from an EMBL/GenBank/DDBJ whole genome shotgun (WGS) entry which is preliminary data.</text>
</comment>
<dbReference type="Proteomes" id="UP001189429">
    <property type="component" value="Unassembled WGS sequence"/>
</dbReference>
<dbReference type="PROSITE" id="PS51471">
    <property type="entry name" value="FE2OG_OXY"/>
    <property type="match status" value="1"/>
</dbReference>
<dbReference type="Pfam" id="PF13532">
    <property type="entry name" value="2OG-FeII_Oxy_2"/>
    <property type="match status" value="1"/>
</dbReference>
<evidence type="ECO:0000313" key="4">
    <source>
        <dbReference type="Proteomes" id="UP001189429"/>
    </source>
</evidence>
<proteinExistence type="predicted"/>
<dbReference type="InterPro" id="IPR032854">
    <property type="entry name" value="ALKBH3"/>
</dbReference>
<feature type="region of interest" description="Disordered" evidence="1">
    <location>
        <begin position="1"/>
        <end position="67"/>
    </location>
</feature>
<dbReference type="InterPro" id="IPR027450">
    <property type="entry name" value="AlkB-like"/>
</dbReference>
<name>A0ABN9Q7J8_9DINO</name>
<feature type="domain" description="Fe2OG dioxygenase" evidence="2">
    <location>
        <begin position="237"/>
        <end position="337"/>
    </location>
</feature>
<evidence type="ECO:0000259" key="2">
    <source>
        <dbReference type="PROSITE" id="PS51471"/>
    </source>
</evidence>
<protein>
    <recommendedName>
        <fullName evidence="2">Fe2OG dioxygenase domain-containing protein</fullName>
    </recommendedName>
</protein>
<keyword evidence="4" id="KW-1185">Reference proteome</keyword>
<dbReference type="InterPro" id="IPR037151">
    <property type="entry name" value="AlkB-like_sf"/>
</dbReference>
<dbReference type="InterPro" id="IPR005123">
    <property type="entry name" value="Oxoglu/Fe-dep_dioxygenase_dom"/>
</dbReference>
<sequence length="347" mass="39159">MERAGLRSVSQAQRPASPAGSDGSEEGDEPPLPEEDLPPEPPPEPEVSSLVKAVQPRGRLGPARASGGRTWSETFVVSFSRRRRSGPAHLLALWAAGRPRAQLATAADLRLVGEMAPQGLQWQYPLCDAERRCFVGQLPGAISPKRCKQLFDLVCYGMDQIEWDTPIKPEKGKAHMTRRTKWMAAPGCRCTYKYGGLNFQGREDKTVIVKPVEFPDWMYQVMEEVMPLCGLEQRASWPNSCSLNRYSPAVGIDWHTDDTPIFQGMTRDCCIISLSLGARRPFELRRATSDRYAPIDCRLQLNGGDLMTMEGMTQRYYHHWLPRTGQARLSLTWRWITAHEGKCPRRF</sequence>
<dbReference type="EMBL" id="CAUYUJ010002592">
    <property type="protein sequence ID" value="CAK0801479.1"/>
    <property type="molecule type" value="Genomic_DNA"/>
</dbReference>
<dbReference type="SUPFAM" id="SSF51197">
    <property type="entry name" value="Clavaminate synthase-like"/>
    <property type="match status" value="1"/>
</dbReference>
<accession>A0ABN9Q7J8</accession>